<protein>
    <submittedName>
        <fullName evidence="1">Uncharacterized protein</fullName>
    </submittedName>
</protein>
<dbReference type="EMBL" id="JAZAVJ010000222">
    <property type="protein sequence ID" value="KAK7403921.1"/>
    <property type="molecule type" value="Genomic_DNA"/>
</dbReference>
<organism evidence="1 2">
    <name type="scientific">Neonectria punicea</name>
    <dbReference type="NCBI Taxonomy" id="979145"/>
    <lineage>
        <taxon>Eukaryota</taxon>
        <taxon>Fungi</taxon>
        <taxon>Dikarya</taxon>
        <taxon>Ascomycota</taxon>
        <taxon>Pezizomycotina</taxon>
        <taxon>Sordariomycetes</taxon>
        <taxon>Hypocreomycetidae</taxon>
        <taxon>Hypocreales</taxon>
        <taxon>Nectriaceae</taxon>
        <taxon>Neonectria</taxon>
    </lineage>
</organism>
<keyword evidence="2" id="KW-1185">Reference proteome</keyword>
<dbReference type="Proteomes" id="UP001498476">
    <property type="component" value="Unassembled WGS sequence"/>
</dbReference>
<evidence type="ECO:0000313" key="1">
    <source>
        <dbReference type="EMBL" id="KAK7403921.1"/>
    </source>
</evidence>
<name>A0ABR1GPT3_9HYPO</name>
<proteinExistence type="predicted"/>
<gene>
    <name evidence="1" type="ORF">QQX98_010291</name>
</gene>
<comment type="caution">
    <text evidence="1">The sequence shown here is derived from an EMBL/GenBank/DDBJ whole genome shotgun (WGS) entry which is preliminary data.</text>
</comment>
<accession>A0ABR1GPT3</accession>
<sequence>MRHSDAPDIAENLEWTFIEDACFDGASTQELRAHFLAWRGEAFRAEQKAPQPRADVPQYGSPRYDYFIQVDEAALRSIFVENDDDRPWWDGFNEGYVNFVNANWKSLAELGLDPGDEEHESIHGCTEEDVGWMKMSAGLVGAEFYEAMIGVADLWYVFYKRPPAVNTW</sequence>
<evidence type="ECO:0000313" key="2">
    <source>
        <dbReference type="Proteomes" id="UP001498476"/>
    </source>
</evidence>
<reference evidence="1 2" key="1">
    <citation type="journal article" date="2025" name="Microbiol. Resour. Announc.">
        <title>Draft genome sequences for Neonectria magnoliae and Neonectria punicea, canker pathogens of Liriodendron tulipifera and Acer saccharum in West Virginia.</title>
        <authorList>
            <person name="Petronek H.M."/>
            <person name="Kasson M.T."/>
            <person name="Metheny A.M."/>
            <person name="Stauder C.M."/>
            <person name="Lovett B."/>
            <person name="Lynch S.C."/>
            <person name="Garnas J.R."/>
            <person name="Kasson L.R."/>
            <person name="Stajich J.E."/>
        </authorList>
    </citation>
    <scope>NUCLEOTIDE SEQUENCE [LARGE SCALE GENOMIC DNA]</scope>
    <source>
        <strain evidence="1 2">NRRL 64653</strain>
    </source>
</reference>